<keyword evidence="5" id="KW-1185">Reference proteome</keyword>
<gene>
    <name evidence="4" type="ORF">J8273_0355</name>
</gene>
<evidence type="ECO:0000256" key="2">
    <source>
        <dbReference type="ARBA" id="ARBA00023002"/>
    </source>
</evidence>
<dbReference type="PANTHER" id="PTHR43656:SF2">
    <property type="entry name" value="BINDING OXIDOREDUCTASE, PUTATIVE (AFU_ORTHOLOGUE AFUA_2G08260)-RELATED"/>
    <property type="match status" value="1"/>
</dbReference>
<dbReference type="InterPro" id="IPR001155">
    <property type="entry name" value="OxRdtase_FMN_N"/>
</dbReference>
<proteinExistence type="predicted"/>
<sequence>MSVWKSIEINKLTLHNRWIRSATWEAMATPKGGATRELVAWYDTLAQGGLGLIIASHAFVTENGRVKDVQLSLANDKIAAEHKKIVDASHIHGSAIMAQLTHGGYASITDSPKTICSLPDDLTLRATVKMPIEAEEYTIEELEALEDAFAAAAARCKRIAGYDGVQFHAGHGYLISTTLSPAVNRRPDRYGKDRALFLRNIVAKARALVGPDFPLAVKINGSDYFDIDGRPVGSTVQTTIDALSSIPGLDAVEVSGGVKYGAYQAIRKGNFFPLDKQGYHRNETKAIRDALAPLGVTVIAVGGIRTPSGADRLIDSGVCDAVAMCRPFIAEPHIVKLMMQNHDLTRVKCVSCSRCIEAMSSPGVIVACQQCMRDQMKT</sequence>
<evidence type="ECO:0000256" key="1">
    <source>
        <dbReference type="ARBA" id="ARBA00022630"/>
    </source>
</evidence>
<reference evidence="4" key="1">
    <citation type="submission" date="2021-05" db="EMBL/GenBank/DDBJ databases">
        <title>A free-living protist that lacks canonical eukaryotic 1 DNA replication and segregation systems.</title>
        <authorList>
            <person name="Salas-Leiva D.E."/>
            <person name="Tromer E.C."/>
            <person name="Curtis B.A."/>
            <person name="Jerlstrom-Hultqvist J."/>
            <person name="Kolisko M."/>
            <person name="Yi Z."/>
            <person name="Salas-Leiva J.S."/>
            <person name="Gallot-Lavallee L."/>
            <person name="Kops G.J.P.L."/>
            <person name="Archibald J.M."/>
            <person name="Simpson A.G.B."/>
            <person name="Roger A.J."/>
        </authorList>
    </citation>
    <scope>NUCLEOTIDE SEQUENCE</scope>
    <source>
        <strain evidence="4">BICM</strain>
    </source>
</reference>
<evidence type="ECO:0000259" key="3">
    <source>
        <dbReference type="Pfam" id="PF00724"/>
    </source>
</evidence>
<dbReference type="OrthoDB" id="276546at2759"/>
<accession>A0A8J6BZ30</accession>
<dbReference type="CDD" id="cd02803">
    <property type="entry name" value="OYE_like_FMN_family"/>
    <property type="match status" value="1"/>
</dbReference>
<evidence type="ECO:0000313" key="4">
    <source>
        <dbReference type="EMBL" id="KAG9395136.1"/>
    </source>
</evidence>
<dbReference type="EMBL" id="JAHDYR010000012">
    <property type="protein sequence ID" value="KAG9395136.1"/>
    <property type="molecule type" value="Genomic_DNA"/>
</dbReference>
<keyword evidence="2" id="KW-0560">Oxidoreductase</keyword>
<dbReference type="SUPFAM" id="SSF51395">
    <property type="entry name" value="FMN-linked oxidoreductases"/>
    <property type="match status" value="1"/>
</dbReference>
<dbReference type="GO" id="GO:0016491">
    <property type="term" value="F:oxidoreductase activity"/>
    <property type="evidence" value="ECO:0007669"/>
    <property type="project" value="UniProtKB-KW"/>
</dbReference>
<feature type="domain" description="NADH:flavin oxidoreductase/NADH oxidase N-terminal" evidence="3">
    <location>
        <begin position="4"/>
        <end position="338"/>
    </location>
</feature>
<dbReference type="AlphaFoldDB" id="A0A8J6BZ30"/>
<organism evidence="4 5">
    <name type="scientific">Carpediemonas membranifera</name>
    <dbReference type="NCBI Taxonomy" id="201153"/>
    <lineage>
        <taxon>Eukaryota</taxon>
        <taxon>Metamonada</taxon>
        <taxon>Carpediemonas-like organisms</taxon>
        <taxon>Carpediemonas</taxon>
    </lineage>
</organism>
<dbReference type="InterPro" id="IPR051799">
    <property type="entry name" value="NADH_flavin_oxidoreductase"/>
</dbReference>
<evidence type="ECO:0000313" key="5">
    <source>
        <dbReference type="Proteomes" id="UP000717585"/>
    </source>
</evidence>
<dbReference type="InterPro" id="IPR013785">
    <property type="entry name" value="Aldolase_TIM"/>
</dbReference>
<dbReference type="Proteomes" id="UP000717585">
    <property type="component" value="Unassembled WGS sequence"/>
</dbReference>
<protein>
    <submittedName>
        <fullName evidence="4">NADH:flavin oxidoreductase/NADH oxidase family protein</fullName>
    </submittedName>
</protein>
<dbReference type="Pfam" id="PF00724">
    <property type="entry name" value="Oxidored_FMN"/>
    <property type="match status" value="1"/>
</dbReference>
<dbReference type="GO" id="GO:0010181">
    <property type="term" value="F:FMN binding"/>
    <property type="evidence" value="ECO:0007669"/>
    <property type="project" value="InterPro"/>
</dbReference>
<comment type="caution">
    <text evidence="4">The sequence shown here is derived from an EMBL/GenBank/DDBJ whole genome shotgun (WGS) entry which is preliminary data.</text>
</comment>
<dbReference type="Gene3D" id="3.20.20.70">
    <property type="entry name" value="Aldolase class I"/>
    <property type="match status" value="1"/>
</dbReference>
<keyword evidence="1" id="KW-0285">Flavoprotein</keyword>
<name>A0A8J6BZ30_9EUKA</name>
<dbReference type="PANTHER" id="PTHR43656">
    <property type="entry name" value="BINDING OXIDOREDUCTASE, PUTATIVE (AFU_ORTHOLOGUE AFUA_2G08260)-RELATED"/>
    <property type="match status" value="1"/>
</dbReference>